<dbReference type="EMBL" id="AP019735">
    <property type="protein sequence ID" value="BBL03361.1"/>
    <property type="molecule type" value="Genomic_DNA"/>
</dbReference>
<dbReference type="Proteomes" id="UP000318946">
    <property type="component" value="Chromosome"/>
</dbReference>
<keyword evidence="2" id="KW-0812">Transmembrane</keyword>
<name>A0A4Y1WQI6_9BACT</name>
<feature type="transmembrane region" description="Helical" evidence="2">
    <location>
        <begin position="328"/>
        <end position="354"/>
    </location>
</feature>
<dbReference type="RefSeq" id="WP_141412214.1">
    <property type="nucleotide sequence ID" value="NZ_AP019735.1"/>
</dbReference>
<keyword evidence="2" id="KW-0472">Membrane</keyword>
<dbReference type="Gene3D" id="1.25.40.10">
    <property type="entry name" value="Tetratricopeptide repeat domain"/>
    <property type="match status" value="1"/>
</dbReference>
<gene>
    <name evidence="4" type="ORF">A5CBH24_06740</name>
</gene>
<keyword evidence="2" id="KW-1133">Transmembrane helix</keyword>
<keyword evidence="5" id="KW-1185">Reference proteome</keyword>
<dbReference type="Pfam" id="PF19904">
    <property type="entry name" value="DUF6377"/>
    <property type="match status" value="1"/>
</dbReference>
<protein>
    <recommendedName>
        <fullName evidence="3">DUF6377 domain-containing protein</fullName>
    </recommendedName>
</protein>
<feature type="domain" description="DUF6377" evidence="3">
    <location>
        <begin position="257"/>
        <end position="504"/>
    </location>
</feature>
<keyword evidence="1" id="KW-0175">Coiled coil</keyword>
<feature type="coiled-coil region" evidence="1">
    <location>
        <begin position="357"/>
        <end position="391"/>
    </location>
</feature>
<organism evidence="4 5">
    <name type="scientific">Alistipes communis</name>
    <dbReference type="NCBI Taxonomy" id="2585118"/>
    <lineage>
        <taxon>Bacteria</taxon>
        <taxon>Pseudomonadati</taxon>
        <taxon>Bacteroidota</taxon>
        <taxon>Bacteroidia</taxon>
        <taxon>Bacteroidales</taxon>
        <taxon>Rikenellaceae</taxon>
        <taxon>Alistipes</taxon>
    </lineage>
</organism>
<evidence type="ECO:0000313" key="5">
    <source>
        <dbReference type="Proteomes" id="UP000318946"/>
    </source>
</evidence>
<proteinExistence type="predicted"/>
<reference evidence="5" key="1">
    <citation type="submission" date="2019-06" db="EMBL/GenBank/DDBJ databases">
        <title>Alistipes onderdonkii subsp. vulgaris subsp. nov., Alistipes dispar sp. nov. and Alistipes communis sp. nov., isolated from human faeces, and creation of Alistipes onderdonkii subsp. onderdonkii subsp. nov.</title>
        <authorList>
            <person name="Sakamoto M."/>
            <person name="Ikeyama N."/>
            <person name="Ogata Y."/>
            <person name="Suda W."/>
            <person name="Iino T."/>
            <person name="Hattori M."/>
            <person name="Ohkuma M."/>
        </authorList>
    </citation>
    <scope>NUCLEOTIDE SEQUENCE [LARGE SCALE GENOMIC DNA]</scope>
    <source>
        <strain evidence="5">5CBH24</strain>
    </source>
</reference>
<dbReference type="SUPFAM" id="SSF48452">
    <property type="entry name" value="TPR-like"/>
    <property type="match status" value="1"/>
</dbReference>
<accession>A0A4Y1WQI6</accession>
<evidence type="ECO:0000259" key="3">
    <source>
        <dbReference type="Pfam" id="PF19904"/>
    </source>
</evidence>
<sequence>MKPLPLLLAVLLFGIGTSCTDRTDRHQKALEELDRIIERRDTYGRTKNLRIAARRDELAAAKDPRKRIALAEEIYKEYYNYDIDSAYHYARRMLALAQSYGDGTRINCARVYLAKTVLNGGMYGEAFRILHQVDTTRLAPENKSEYYNVYRSYLSKQLSGADPALKARYRDSLQFYNVLRIRNLPEGSVPRKELEAMMYCKAGEARKALDLLLPEYEAGIEDTHLRAMVAYRLALIYEQLGDADRRKEYLIRATADDLRTPVREGMALYTLAGLLLEEGDVERANRYINCSMEDALYCNYRSRMQQSSEMVQQIAGAYIDSLDAKRRAMGYVTIVVSLLVVVLLGSFFTILVYYRKIRQISAARLEMNRQLRELNEHIRSINGELRDANNIKDEYVGHYLSLCSRYIVRINDYRKLLLKVYKDGDCDALIRELRTKNPADAEYKEFLAIFDETFLHLFPDFVAHVNRLMTDAERFSPRQPRTLNTELRILALIRLGVTHSAKIAAILNCSVATIHTYRAQLRNAAIGDRNAFDDAIRRIDIAGAEPSQTA</sequence>
<dbReference type="InterPro" id="IPR045957">
    <property type="entry name" value="DUF6377"/>
</dbReference>
<dbReference type="PROSITE" id="PS51257">
    <property type="entry name" value="PROKAR_LIPOPROTEIN"/>
    <property type="match status" value="1"/>
</dbReference>
<evidence type="ECO:0000256" key="2">
    <source>
        <dbReference type="SAM" id="Phobius"/>
    </source>
</evidence>
<dbReference type="GeneID" id="78341386"/>
<dbReference type="OrthoDB" id="1044679at2"/>
<dbReference type="AlphaFoldDB" id="A0A4Y1WQI6"/>
<evidence type="ECO:0000256" key="1">
    <source>
        <dbReference type="SAM" id="Coils"/>
    </source>
</evidence>
<dbReference type="InterPro" id="IPR011990">
    <property type="entry name" value="TPR-like_helical_dom_sf"/>
</dbReference>
<dbReference type="KEGG" id="acou:A5CBH24_06740"/>
<evidence type="ECO:0000313" key="4">
    <source>
        <dbReference type="EMBL" id="BBL03361.1"/>
    </source>
</evidence>